<dbReference type="Proteomes" id="UP000014570">
    <property type="component" value="Unassembled WGS sequence"/>
</dbReference>
<evidence type="ECO:0000313" key="2">
    <source>
        <dbReference type="Proteomes" id="UP000014570"/>
    </source>
</evidence>
<reference evidence="1 2" key="1">
    <citation type="submission" date="2013-04" db="EMBL/GenBank/DDBJ databases">
        <authorList>
            <person name="Harkins D.M."/>
            <person name="Durkin A.S."/>
            <person name="Brinkac L.M."/>
            <person name="Haft D.H."/>
            <person name="Selengut J.D."/>
            <person name="Sanka R."/>
            <person name="DePew J."/>
            <person name="Purushe J."/>
            <person name="Chanthongthip A."/>
            <person name="Lattana O."/>
            <person name="Phetsouvanh R."/>
            <person name="Newton P.N."/>
            <person name="Vinetz J.M."/>
            <person name="Sutton G.G."/>
            <person name="Nierman W.C."/>
            <person name="Fouts D.E."/>
        </authorList>
    </citation>
    <scope>NUCLEOTIDE SEQUENCE [LARGE SCALE GENOMIC DNA]</scope>
    <source>
        <strain evidence="1 2">UI 09931</strain>
    </source>
</reference>
<protein>
    <recommendedName>
        <fullName evidence="3">Class I SAM-dependent methyltransferase</fullName>
    </recommendedName>
</protein>
<dbReference type="Gene3D" id="3.40.50.150">
    <property type="entry name" value="Vaccinia Virus protein VP39"/>
    <property type="match status" value="1"/>
</dbReference>
<accession>A0AAV3J7F4</accession>
<sequence>MYTRSMLPIFEKRKQLIGYKKYSQIINHLSANLKGKILDIGAGIGEVVDVFKEESWETHAIEMNQVAIS</sequence>
<evidence type="ECO:0008006" key="3">
    <source>
        <dbReference type="Google" id="ProtNLM"/>
    </source>
</evidence>
<dbReference type="EMBL" id="AHNP02000013">
    <property type="protein sequence ID" value="EPG56209.1"/>
    <property type="molecule type" value="Genomic_DNA"/>
</dbReference>
<evidence type="ECO:0000313" key="1">
    <source>
        <dbReference type="EMBL" id="EPG56209.1"/>
    </source>
</evidence>
<proteinExistence type="predicted"/>
<dbReference type="RefSeq" id="WP_002733603.1">
    <property type="nucleotide sequence ID" value="NZ_AHNP02000013.1"/>
</dbReference>
<dbReference type="AlphaFoldDB" id="A0AAV3J7F4"/>
<gene>
    <name evidence="1" type="ORF">LEP1GSC103_1407</name>
</gene>
<name>A0AAV3J7F4_LEPBO</name>
<organism evidence="1 2">
    <name type="scientific">Leptospira borgpetersenii serovar Javanica str. UI 09931</name>
    <dbReference type="NCBI Taxonomy" id="1049767"/>
    <lineage>
        <taxon>Bacteria</taxon>
        <taxon>Pseudomonadati</taxon>
        <taxon>Spirochaetota</taxon>
        <taxon>Spirochaetia</taxon>
        <taxon>Leptospirales</taxon>
        <taxon>Leptospiraceae</taxon>
        <taxon>Leptospira</taxon>
    </lineage>
</organism>
<comment type="caution">
    <text evidence="1">The sequence shown here is derived from an EMBL/GenBank/DDBJ whole genome shotgun (WGS) entry which is preliminary data.</text>
</comment>
<dbReference type="GeneID" id="61174499"/>
<dbReference type="InterPro" id="IPR029063">
    <property type="entry name" value="SAM-dependent_MTases_sf"/>
</dbReference>
<dbReference type="SUPFAM" id="SSF53335">
    <property type="entry name" value="S-adenosyl-L-methionine-dependent methyltransferases"/>
    <property type="match status" value="1"/>
</dbReference>